<evidence type="ECO:0000313" key="8">
    <source>
        <dbReference type="Proteomes" id="UP000315252"/>
    </source>
</evidence>
<dbReference type="GO" id="GO:0015833">
    <property type="term" value="P:peptide transport"/>
    <property type="evidence" value="ECO:0007669"/>
    <property type="project" value="TreeGrafter"/>
</dbReference>
<organism evidence="7 8">
    <name type="scientific">Denitrobaculum tricleocarpae</name>
    <dbReference type="NCBI Taxonomy" id="2591009"/>
    <lineage>
        <taxon>Bacteria</taxon>
        <taxon>Pseudomonadati</taxon>
        <taxon>Pseudomonadota</taxon>
        <taxon>Alphaproteobacteria</taxon>
        <taxon>Rhodospirillales</taxon>
        <taxon>Rhodospirillaceae</taxon>
        <taxon>Denitrobaculum</taxon>
    </lineage>
</organism>
<dbReference type="InterPro" id="IPR030678">
    <property type="entry name" value="Peptide/Ni-bd"/>
</dbReference>
<feature type="domain" description="Solute-binding protein family 5" evidence="6">
    <location>
        <begin position="94"/>
        <end position="449"/>
    </location>
</feature>
<keyword evidence="8" id="KW-1185">Reference proteome</keyword>
<dbReference type="OrthoDB" id="9803988at2"/>
<dbReference type="AlphaFoldDB" id="A0A545TXT1"/>
<evidence type="ECO:0000256" key="5">
    <source>
        <dbReference type="SAM" id="SignalP"/>
    </source>
</evidence>
<evidence type="ECO:0000256" key="4">
    <source>
        <dbReference type="ARBA" id="ARBA00022729"/>
    </source>
</evidence>
<name>A0A545TXT1_9PROT</name>
<evidence type="ECO:0000256" key="1">
    <source>
        <dbReference type="ARBA" id="ARBA00004418"/>
    </source>
</evidence>
<dbReference type="CDD" id="cd08513">
    <property type="entry name" value="PBP2_thermophilic_Hb8_like"/>
    <property type="match status" value="1"/>
</dbReference>
<gene>
    <name evidence="7" type="ORF">FKG95_07285</name>
</gene>
<dbReference type="SUPFAM" id="SSF53850">
    <property type="entry name" value="Periplasmic binding protein-like II"/>
    <property type="match status" value="1"/>
</dbReference>
<comment type="similarity">
    <text evidence="2">Belongs to the bacterial solute-binding protein 5 family.</text>
</comment>
<feature type="signal peptide" evidence="5">
    <location>
        <begin position="1"/>
        <end position="22"/>
    </location>
</feature>
<dbReference type="Pfam" id="PF00496">
    <property type="entry name" value="SBP_bac_5"/>
    <property type="match status" value="1"/>
</dbReference>
<dbReference type="Gene3D" id="3.40.190.10">
    <property type="entry name" value="Periplasmic binding protein-like II"/>
    <property type="match status" value="1"/>
</dbReference>
<dbReference type="Gene3D" id="3.90.76.10">
    <property type="entry name" value="Dipeptide-binding Protein, Domain 1"/>
    <property type="match status" value="1"/>
</dbReference>
<evidence type="ECO:0000313" key="7">
    <source>
        <dbReference type="EMBL" id="TQV82029.1"/>
    </source>
</evidence>
<dbReference type="GO" id="GO:1904680">
    <property type="term" value="F:peptide transmembrane transporter activity"/>
    <property type="evidence" value="ECO:0007669"/>
    <property type="project" value="TreeGrafter"/>
</dbReference>
<dbReference type="GO" id="GO:0030288">
    <property type="term" value="C:outer membrane-bounded periplasmic space"/>
    <property type="evidence" value="ECO:0007669"/>
    <property type="project" value="UniProtKB-ARBA"/>
</dbReference>
<feature type="chain" id="PRO_5021811363" evidence="5">
    <location>
        <begin position="23"/>
        <end position="556"/>
    </location>
</feature>
<comment type="caution">
    <text evidence="7">The sequence shown here is derived from an EMBL/GenBank/DDBJ whole genome shotgun (WGS) entry which is preliminary data.</text>
</comment>
<dbReference type="Proteomes" id="UP000315252">
    <property type="component" value="Unassembled WGS sequence"/>
</dbReference>
<comment type="subcellular location">
    <subcellularLocation>
        <location evidence="1">Periplasm</location>
    </subcellularLocation>
</comment>
<evidence type="ECO:0000259" key="6">
    <source>
        <dbReference type="Pfam" id="PF00496"/>
    </source>
</evidence>
<proteinExistence type="inferred from homology"/>
<dbReference type="RefSeq" id="WP_142895660.1">
    <property type="nucleotide sequence ID" value="NZ_ML660053.1"/>
</dbReference>
<dbReference type="InterPro" id="IPR039424">
    <property type="entry name" value="SBP_5"/>
</dbReference>
<evidence type="ECO:0000256" key="2">
    <source>
        <dbReference type="ARBA" id="ARBA00005695"/>
    </source>
</evidence>
<evidence type="ECO:0000256" key="3">
    <source>
        <dbReference type="ARBA" id="ARBA00022448"/>
    </source>
</evidence>
<dbReference type="PIRSF" id="PIRSF002741">
    <property type="entry name" value="MppA"/>
    <property type="match status" value="1"/>
</dbReference>
<accession>A0A545TXT1</accession>
<sequence>MRRLLSAIGALFLGLATPSALAAETLTIGITQYPSSFHPTLVSMLAQRYVEGLTLRPITVYDHDWKLVCMLCTELPTIENGGARRETYEKDGETKEGMAVTYSLHPDATWGDGTPVSSDDMLFTWEMGRDERSGAVSLEAFQRILSIDIIDEKTFTLHLDRVTYSYNAFSLALLPAHIERPIFEANPAEYRNRTAFDRDPFNPGLAFGPYRLAAAEPGSAMEFLPNPTWWGPKPAFDKIIVRAIENTAALEANLLSGAVDTIAGEIGLTLDQALAFEKRNGDKFDMVYKSGLIYEHIDLNLDNPILADQRVRKALIHALDRETISAQLFQGRQPVAHASVSPLDSVHNPETPTYPYDPAKAKALLDEAGWSVMKRGIRHNADGEPLTIEIMTTAGNRSRELVQQVLQSQWRQIGIDITVRNQPARVFFGETVSRRKFTGMAMFAWISSPESVPLTTLSSTQIPTEANGWSGQNYTGFNNAEMDALIDGIERELDFEKRKKLWARLQTLYAEELPVIPLYWRANAFPLPKWLKGVRPTGHQLTTTLWVEEWRVEGRN</sequence>
<reference evidence="7 8" key="1">
    <citation type="submission" date="2019-06" db="EMBL/GenBank/DDBJ databases">
        <title>Whole genome sequence for Rhodospirillaceae sp. R148.</title>
        <authorList>
            <person name="Wang G."/>
        </authorList>
    </citation>
    <scope>NUCLEOTIDE SEQUENCE [LARGE SCALE GENOMIC DNA]</scope>
    <source>
        <strain evidence="7 8">R148</strain>
    </source>
</reference>
<dbReference type="InterPro" id="IPR000914">
    <property type="entry name" value="SBP_5_dom"/>
</dbReference>
<dbReference type="Gene3D" id="3.10.105.10">
    <property type="entry name" value="Dipeptide-binding Protein, Domain 3"/>
    <property type="match status" value="1"/>
</dbReference>
<keyword evidence="3" id="KW-0813">Transport</keyword>
<dbReference type="PANTHER" id="PTHR30290">
    <property type="entry name" value="PERIPLASMIC BINDING COMPONENT OF ABC TRANSPORTER"/>
    <property type="match status" value="1"/>
</dbReference>
<dbReference type="PANTHER" id="PTHR30290:SF9">
    <property type="entry name" value="OLIGOPEPTIDE-BINDING PROTEIN APPA"/>
    <property type="match status" value="1"/>
</dbReference>
<keyword evidence="4 5" id="KW-0732">Signal</keyword>
<dbReference type="GO" id="GO:0043190">
    <property type="term" value="C:ATP-binding cassette (ABC) transporter complex"/>
    <property type="evidence" value="ECO:0007669"/>
    <property type="project" value="InterPro"/>
</dbReference>
<protein>
    <submittedName>
        <fullName evidence="7">Peptide ABC transporter substrate-binding protein</fullName>
    </submittedName>
</protein>
<dbReference type="EMBL" id="VHSH01000002">
    <property type="protein sequence ID" value="TQV82029.1"/>
    <property type="molecule type" value="Genomic_DNA"/>
</dbReference>